<proteinExistence type="predicted"/>
<reference evidence="4" key="2">
    <citation type="submission" date="2012-11" db="EMBL/GenBank/DDBJ databases">
        <authorList>
            <person name="Kuo A."/>
            <person name="Curtis B.A."/>
            <person name="Tanifuji G."/>
            <person name="Burki F."/>
            <person name="Gruber A."/>
            <person name="Irimia M."/>
            <person name="Maruyama S."/>
            <person name="Arias M.C."/>
            <person name="Ball S.G."/>
            <person name="Gile G.H."/>
            <person name="Hirakawa Y."/>
            <person name="Hopkins J.F."/>
            <person name="Rensing S.A."/>
            <person name="Schmutz J."/>
            <person name="Symeonidi A."/>
            <person name="Elias M."/>
            <person name="Eveleigh R.J."/>
            <person name="Herman E.K."/>
            <person name="Klute M.J."/>
            <person name="Nakayama T."/>
            <person name="Obornik M."/>
            <person name="Reyes-Prieto A."/>
            <person name="Armbrust E.V."/>
            <person name="Aves S.J."/>
            <person name="Beiko R.G."/>
            <person name="Coutinho P."/>
            <person name="Dacks J.B."/>
            <person name="Durnford D.G."/>
            <person name="Fast N.M."/>
            <person name="Green B.R."/>
            <person name="Grisdale C."/>
            <person name="Hempe F."/>
            <person name="Henrissat B."/>
            <person name="Hoppner M.P."/>
            <person name="Ishida K.-I."/>
            <person name="Kim E."/>
            <person name="Koreny L."/>
            <person name="Kroth P.G."/>
            <person name="Liu Y."/>
            <person name="Malik S.-B."/>
            <person name="Maier U.G."/>
            <person name="McRose D."/>
            <person name="Mock T."/>
            <person name="Neilson J.A."/>
            <person name="Onodera N.T."/>
            <person name="Poole A.M."/>
            <person name="Pritham E.J."/>
            <person name="Richards T.A."/>
            <person name="Rocap G."/>
            <person name="Roy S.W."/>
            <person name="Sarai C."/>
            <person name="Schaack S."/>
            <person name="Shirato S."/>
            <person name="Slamovits C.H."/>
            <person name="Spencer D.F."/>
            <person name="Suzuki S."/>
            <person name="Worden A.Z."/>
            <person name="Zauner S."/>
            <person name="Barry K."/>
            <person name="Bell C."/>
            <person name="Bharti A.K."/>
            <person name="Crow J.A."/>
            <person name="Grimwood J."/>
            <person name="Kramer R."/>
            <person name="Lindquist E."/>
            <person name="Lucas S."/>
            <person name="Salamov A."/>
            <person name="McFadden G.I."/>
            <person name="Lane C.E."/>
            <person name="Keeling P.J."/>
            <person name="Gray M.W."/>
            <person name="Grigoriev I.V."/>
            <person name="Archibald J.M."/>
        </authorList>
    </citation>
    <scope>NUCLEOTIDE SEQUENCE</scope>
    <source>
        <strain evidence="4">CCMP2712</strain>
    </source>
</reference>
<dbReference type="PaxDb" id="55529-EKX32509"/>
<gene>
    <name evidence="2" type="ORF">GUITHDRAFT_148587</name>
</gene>
<reference evidence="2 4" key="1">
    <citation type="journal article" date="2012" name="Nature">
        <title>Algal genomes reveal evolutionary mosaicism and the fate of nucleomorphs.</title>
        <authorList>
            <consortium name="DOE Joint Genome Institute"/>
            <person name="Curtis B.A."/>
            <person name="Tanifuji G."/>
            <person name="Burki F."/>
            <person name="Gruber A."/>
            <person name="Irimia M."/>
            <person name="Maruyama S."/>
            <person name="Arias M.C."/>
            <person name="Ball S.G."/>
            <person name="Gile G.H."/>
            <person name="Hirakawa Y."/>
            <person name="Hopkins J.F."/>
            <person name="Kuo A."/>
            <person name="Rensing S.A."/>
            <person name="Schmutz J."/>
            <person name="Symeonidi A."/>
            <person name="Elias M."/>
            <person name="Eveleigh R.J."/>
            <person name="Herman E.K."/>
            <person name="Klute M.J."/>
            <person name="Nakayama T."/>
            <person name="Obornik M."/>
            <person name="Reyes-Prieto A."/>
            <person name="Armbrust E.V."/>
            <person name="Aves S.J."/>
            <person name="Beiko R.G."/>
            <person name="Coutinho P."/>
            <person name="Dacks J.B."/>
            <person name="Durnford D.G."/>
            <person name="Fast N.M."/>
            <person name="Green B.R."/>
            <person name="Grisdale C.J."/>
            <person name="Hempel F."/>
            <person name="Henrissat B."/>
            <person name="Hoppner M.P."/>
            <person name="Ishida K."/>
            <person name="Kim E."/>
            <person name="Koreny L."/>
            <person name="Kroth P.G."/>
            <person name="Liu Y."/>
            <person name="Malik S.B."/>
            <person name="Maier U.G."/>
            <person name="McRose D."/>
            <person name="Mock T."/>
            <person name="Neilson J.A."/>
            <person name="Onodera N.T."/>
            <person name="Poole A.M."/>
            <person name="Pritham E.J."/>
            <person name="Richards T.A."/>
            <person name="Rocap G."/>
            <person name="Roy S.W."/>
            <person name="Sarai C."/>
            <person name="Schaack S."/>
            <person name="Shirato S."/>
            <person name="Slamovits C.H."/>
            <person name="Spencer D.F."/>
            <person name="Suzuki S."/>
            <person name="Worden A.Z."/>
            <person name="Zauner S."/>
            <person name="Barry K."/>
            <person name="Bell C."/>
            <person name="Bharti A.K."/>
            <person name="Crow J.A."/>
            <person name="Grimwood J."/>
            <person name="Kramer R."/>
            <person name="Lindquist E."/>
            <person name="Lucas S."/>
            <person name="Salamov A."/>
            <person name="McFadden G.I."/>
            <person name="Lane C.E."/>
            <person name="Keeling P.J."/>
            <person name="Gray M.W."/>
            <person name="Grigoriev I.V."/>
            <person name="Archibald J.M."/>
        </authorList>
    </citation>
    <scope>NUCLEOTIDE SEQUENCE</scope>
    <source>
        <strain evidence="2 4">CCMP2712</strain>
    </source>
</reference>
<dbReference type="AlphaFoldDB" id="L1I9C5"/>
<dbReference type="RefSeq" id="XP_005819489.1">
    <property type="nucleotide sequence ID" value="XM_005819432.1"/>
</dbReference>
<evidence type="ECO:0000313" key="2">
    <source>
        <dbReference type="EMBL" id="EKX32509.1"/>
    </source>
</evidence>
<evidence type="ECO:0000313" key="3">
    <source>
        <dbReference type="EnsemblProtists" id="EKX32509"/>
    </source>
</evidence>
<dbReference type="GeneID" id="17289240"/>
<name>L1I9C5_GUITC</name>
<dbReference type="KEGG" id="gtt:GUITHDRAFT_148587"/>
<dbReference type="EnsemblProtists" id="EKX32509">
    <property type="protein sequence ID" value="EKX32509"/>
    <property type="gene ID" value="GUITHDRAFT_148587"/>
</dbReference>
<feature type="region of interest" description="Disordered" evidence="1">
    <location>
        <begin position="78"/>
        <end position="107"/>
    </location>
</feature>
<organism evidence="2">
    <name type="scientific">Guillardia theta (strain CCMP2712)</name>
    <name type="common">Cryptophyte</name>
    <dbReference type="NCBI Taxonomy" id="905079"/>
    <lineage>
        <taxon>Eukaryota</taxon>
        <taxon>Cryptophyceae</taxon>
        <taxon>Pyrenomonadales</taxon>
        <taxon>Geminigeraceae</taxon>
        <taxon>Guillardia</taxon>
    </lineage>
</organism>
<feature type="compositionally biased region" description="Polar residues" evidence="1">
    <location>
        <begin position="93"/>
        <end position="107"/>
    </location>
</feature>
<dbReference type="EMBL" id="JH993186">
    <property type="protein sequence ID" value="EKX32509.1"/>
    <property type="molecule type" value="Genomic_DNA"/>
</dbReference>
<keyword evidence="4" id="KW-1185">Reference proteome</keyword>
<sequence>MKTEEEKLQARLDKSIMRLQKLRSSKRDVLDHMISNPPIGYEVKKSLVRSSRQELKSYLENRKVQKLRRESVVTRNQLQKLLSQTPGRKDKVQTCSSPHRQEANSSQFSHRFLSDTLTLQSERSERALSSRSSGSTSPLHRAATYEIIADGAGNVHMLAIGGVVYVRYAMCSSFQK</sequence>
<protein>
    <submittedName>
        <fullName evidence="2 3">Uncharacterized protein</fullName>
    </submittedName>
</protein>
<reference evidence="3" key="3">
    <citation type="submission" date="2016-03" db="UniProtKB">
        <authorList>
            <consortium name="EnsemblProtists"/>
        </authorList>
    </citation>
    <scope>IDENTIFICATION</scope>
</reference>
<accession>L1I9C5</accession>
<evidence type="ECO:0000256" key="1">
    <source>
        <dbReference type="SAM" id="MobiDB-lite"/>
    </source>
</evidence>
<dbReference type="HOGENOM" id="CLU_1528037_0_0_1"/>
<evidence type="ECO:0000313" key="4">
    <source>
        <dbReference type="Proteomes" id="UP000011087"/>
    </source>
</evidence>
<dbReference type="Proteomes" id="UP000011087">
    <property type="component" value="Unassembled WGS sequence"/>
</dbReference>